<dbReference type="SUPFAM" id="SSF53448">
    <property type="entry name" value="Nucleotide-diphospho-sugar transferases"/>
    <property type="match status" value="1"/>
</dbReference>
<keyword evidence="3" id="KW-0808">Transferase</keyword>
<dbReference type="PANTHER" id="PTHR43179">
    <property type="entry name" value="RHAMNOSYLTRANSFERASE WBBL"/>
    <property type="match status" value="1"/>
</dbReference>
<proteinExistence type="inferred from homology"/>
<dbReference type="CDD" id="cd00761">
    <property type="entry name" value="Glyco_tranf_GTA_type"/>
    <property type="match status" value="1"/>
</dbReference>
<dbReference type="EMBL" id="JAETWB010000105">
    <property type="protein sequence ID" value="MBL6082704.1"/>
    <property type="molecule type" value="Genomic_DNA"/>
</dbReference>
<evidence type="ECO:0000313" key="5">
    <source>
        <dbReference type="EMBL" id="MBL6082704.1"/>
    </source>
</evidence>
<keyword evidence="6" id="KW-1185">Reference proteome</keyword>
<gene>
    <name evidence="5" type="ORF">JMJ56_32620</name>
</gene>
<dbReference type="PANTHER" id="PTHR43179:SF12">
    <property type="entry name" value="GALACTOFURANOSYLTRANSFERASE GLFT2"/>
    <property type="match status" value="1"/>
</dbReference>
<keyword evidence="2" id="KW-0328">Glycosyltransferase</keyword>
<reference evidence="5 6" key="1">
    <citation type="submission" date="2021-01" db="EMBL/GenBank/DDBJ databases">
        <title>Belnapia mucosa sp. nov. and Belnapia arida sp. nov., isolated from the Tabernas Desert (Almeria, Spain).</title>
        <authorList>
            <person name="Molina-Menor E."/>
            <person name="Vidal-Verdu A."/>
            <person name="Calonge A."/>
            <person name="Satari L."/>
            <person name="Pereto J."/>
            <person name="Porcar M."/>
        </authorList>
    </citation>
    <scope>NUCLEOTIDE SEQUENCE [LARGE SCALE GENOMIC DNA]</scope>
    <source>
        <strain evidence="5 6">T18</strain>
    </source>
</reference>
<comment type="similarity">
    <text evidence="1">Belongs to the glycosyltransferase 2 family.</text>
</comment>
<dbReference type="RefSeq" id="WP_202836035.1">
    <property type="nucleotide sequence ID" value="NZ_JAETWB010000105.1"/>
</dbReference>
<organism evidence="5 6">
    <name type="scientific">Belnapia arida</name>
    <dbReference type="NCBI Taxonomy" id="2804533"/>
    <lineage>
        <taxon>Bacteria</taxon>
        <taxon>Pseudomonadati</taxon>
        <taxon>Pseudomonadota</taxon>
        <taxon>Alphaproteobacteria</taxon>
        <taxon>Acetobacterales</taxon>
        <taxon>Roseomonadaceae</taxon>
        <taxon>Belnapia</taxon>
    </lineage>
</organism>
<dbReference type="InterPro" id="IPR029044">
    <property type="entry name" value="Nucleotide-diphossugar_trans"/>
</dbReference>
<protein>
    <submittedName>
        <fullName evidence="5">Glycosyltransferase family 2 protein</fullName>
    </submittedName>
</protein>
<evidence type="ECO:0000256" key="3">
    <source>
        <dbReference type="ARBA" id="ARBA00022679"/>
    </source>
</evidence>
<dbReference type="Pfam" id="PF00535">
    <property type="entry name" value="Glycos_transf_2"/>
    <property type="match status" value="1"/>
</dbReference>
<evidence type="ECO:0000313" key="6">
    <source>
        <dbReference type="Proteomes" id="UP000660885"/>
    </source>
</evidence>
<sequence length="363" mass="39963">MGLEVRAPSQRLRLPATRPLAHLRETDLLPRVRELLHVADGAQSTRLLGLLSRQPYTGHDTLSALPAPVELDVDVVIRAGEAGAVVIGWMVDPTDAVAAIRARAGGARSTPLAASWLRRDRADVIEAVGERLGVSNPRCGFTAFLPGFKADGGRLHLEIELKTGEIGHKRLPTPVLTGHAAIKRVLEGIVLAPDEIEAAFDQVLGPPLIAINRARLARPRPHAMIDFGTPNPAPVCSVIIPLYGRMNFLHYQMAFFDPAEMAKHELVYVLDDPPRKRELLDLAHSVYRIFGIPFRVLTLEENLGFAPANNVGLSETRGEYICFLNSDVMPERAGWLDAMVQALRDDRRCCRNQCEDLVRSLMS</sequence>
<evidence type="ECO:0000256" key="1">
    <source>
        <dbReference type="ARBA" id="ARBA00006739"/>
    </source>
</evidence>
<dbReference type="Proteomes" id="UP000660885">
    <property type="component" value="Unassembled WGS sequence"/>
</dbReference>
<dbReference type="InterPro" id="IPR001173">
    <property type="entry name" value="Glyco_trans_2-like"/>
</dbReference>
<dbReference type="Gene3D" id="3.90.550.10">
    <property type="entry name" value="Spore Coat Polysaccharide Biosynthesis Protein SpsA, Chain A"/>
    <property type="match status" value="1"/>
</dbReference>
<evidence type="ECO:0000256" key="2">
    <source>
        <dbReference type="ARBA" id="ARBA00022676"/>
    </source>
</evidence>
<evidence type="ECO:0000259" key="4">
    <source>
        <dbReference type="Pfam" id="PF00535"/>
    </source>
</evidence>
<comment type="caution">
    <text evidence="5">The sequence shown here is derived from an EMBL/GenBank/DDBJ whole genome shotgun (WGS) entry which is preliminary data.</text>
</comment>
<name>A0ABS1UFD6_9PROT</name>
<accession>A0ABS1UFD6</accession>
<feature type="domain" description="Glycosyltransferase 2-like" evidence="4">
    <location>
        <begin position="266"/>
        <end position="348"/>
    </location>
</feature>